<protein>
    <submittedName>
        <fullName evidence="2">Uncharacterized protein</fullName>
    </submittedName>
</protein>
<evidence type="ECO:0000256" key="1">
    <source>
        <dbReference type="SAM" id="MobiDB-lite"/>
    </source>
</evidence>
<accession>A0A7W5G762</accession>
<feature type="region of interest" description="Disordered" evidence="1">
    <location>
        <begin position="551"/>
        <end position="632"/>
    </location>
</feature>
<keyword evidence="3" id="KW-1185">Reference proteome</keyword>
<reference evidence="2 3" key="1">
    <citation type="submission" date="2020-08" db="EMBL/GenBank/DDBJ databases">
        <title>Genomic Encyclopedia of Type Strains, Phase III (KMG-III): the genomes of soil and plant-associated and newly described type strains.</title>
        <authorList>
            <person name="Whitman W."/>
        </authorList>
    </citation>
    <scope>NUCLEOTIDE SEQUENCE [LARGE SCALE GENOMIC DNA]</scope>
    <source>
        <strain evidence="2 3">CECT 5995</strain>
    </source>
</reference>
<feature type="compositionally biased region" description="Acidic residues" evidence="1">
    <location>
        <begin position="609"/>
        <end position="620"/>
    </location>
</feature>
<comment type="caution">
    <text evidence="2">The sequence shown here is derived from an EMBL/GenBank/DDBJ whole genome shotgun (WGS) entry which is preliminary data.</text>
</comment>
<evidence type="ECO:0000313" key="3">
    <source>
        <dbReference type="Proteomes" id="UP000525987"/>
    </source>
</evidence>
<feature type="compositionally biased region" description="Acidic residues" evidence="1">
    <location>
        <begin position="570"/>
        <end position="588"/>
    </location>
</feature>
<evidence type="ECO:0000313" key="2">
    <source>
        <dbReference type="EMBL" id="MBB3142592.1"/>
    </source>
</evidence>
<sequence>MSYSPTADDLLYILESDGERFSASARRQLESEIHKALQRRQDNAASGLEAPVMRAWADRWVALGGNGGQPLTESPLPPAPGDGEIFDPDFAAACVECRPNEPCCLVSGSVTDSTDDTRKITWPLADIEVDGECRKATTLLVVAKEVEGRHLSAKVKAEWDQPTCQVGHTHRPSLITSGLTEGQQQLDTPPSEVALGYPQFLNMSMALRNYVPENVLHAVFAMDAILAFQSTLQGRDGAHFTPNQCVTDDAMGQTLRVVALPYAKLSGELKLALRLVFSTAGVSANAEAKGTFEGQFGPYQLKSEQTARHTANTGQALDGDGGSRAPGLIGTMANVIETLDSYVADGNTQGQPSRDRTQYASRIVLSQSLTFAPEAVELMPVESSPDLQLAIGGLTSTFKLGVTGRLDFIDALASVFTTPAGGAVIREARIKMAAGKNVNATLEAYLELGAEGTLTHGIASGVTLRLPAHGDPDVAMEGLEQEFEGELKISGKAEIAIEIEAKVWVITAKAGVSGSLHTSWAWKVRVQDGERQRRRDFEGVKVAYKAHAEVSARSKEGNAEQTGFNTGGDASDEQQWDDLFERVDEDIEASTKKSEEMQDDRDEPTSESGMEDDPDEEELTIWDKQVGTWETY</sequence>
<organism evidence="2 3">
    <name type="scientific">Halomonas organivorans</name>
    <dbReference type="NCBI Taxonomy" id="257772"/>
    <lineage>
        <taxon>Bacteria</taxon>
        <taxon>Pseudomonadati</taxon>
        <taxon>Pseudomonadota</taxon>
        <taxon>Gammaproteobacteria</taxon>
        <taxon>Oceanospirillales</taxon>
        <taxon>Halomonadaceae</taxon>
        <taxon>Halomonas</taxon>
    </lineage>
</organism>
<dbReference type="AlphaFoldDB" id="A0A7W5G762"/>
<dbReference type="EMBL" id="JACHXM010000023">
    <property type="protein sequence ID" value="MBB3142592.1"/>
    <property type="molecule type" value="Genomic_DNA"/>
</dbReference>
<name>A0A7W5G762_9GAMM</name>
<dbReference type="RefSeq" id="WP_183388959.1">
    <property type="nucleotide sequence ID" value="NZ_JACHXM010000023.1"/>
</dbReference>
<gene>
    <name evidence="2" type="ORF">FHR96_003492</name>
</gene>
<proteinExistence type="predicted"/>
<dbReference type="Proteomes" id="UP000525987">
    <property type="component" value="Unassembled WGS sequence"/>
</dbReference>